<protein>
    <recommendedName>
        <fullName evidence="1">Cell division control protein 24 OB domain-containing protein</fullName>
    </recommendedName>
</protein>
<gene>
    <name evidence="2" type="ORF">TRFO_25781</name>
</gene>
<accession>A0A1J4K939</accession>
<name>A0A1J4K939_9EUKA</name>
<evidence type="ECO:0000313" key="2">
    <source>
        <dbReference type="EMBL" id="OHT06228.1"/>
    </source>
</evidence>
<feature type="domain" description="Cell division control protein 24 OB" evidence="1">
    <location>
        <begin position="301"/>
        <end position="488"/>
    </location>
</feature>
<dbReference type="RefSeq" id="XP_068359364.1">
    <property type="nucleotide sequence ID" value="XM_068504566.1"/>
</dbReference>
<proteinExistence type="predicted"/>
<keyword evidence="3" id="KW-1185">Reference proteome</keyword>
<sequence>MNRRPMFHHMLDLQSFMDEENENISSYLTGRADSYSDSIIDSNWTAEQILLLFEKWTTGITRTILRQDVLNQSRTSRSRQHVKPDSMHQPVLHGKITEIGLFEGNSSAIIHIQQDGYDLLIIAAVHGALEPFLKTFIAEGRSIHFANIRFSNEYLIPNQLCVIDLKKTKTDIDFVISSTQNTSLRELSEEEPPNALLLRVEAPTERGIIFTDGEKKVELYLDEDRKPLKLLLRFGDVIVFYQPWVRELTPGIKSLIYGPNSVMFRVPVTVNSSDPLSQISQHASHLSQDGLLFRNSAACRSLRGTVLKIEHVQDSGKWSSSITIFDSDDRNVRINIKNGVSPYEVMRVVSLIRPNHYVWIFGLIELSNNILSFTSETAIFNTSLLHSIVASNIVIPKSLSIISEFTTFVARASIIKVNCELRKVHKTCQTLVSYKNCSTCKAMIIDDDLEEEFLFKLEIDDSSCDPVTVYGNGSKFPFWSIKPVDWKKADETKKGSLISKIIGKEYIFVLSLGNEQEFCGFGDDTVWRVDQCIRPVGDVEREVRMIRKFHEKLDVENNTIIDCE</sequence>
<organism evidence="2 3">
    <name type="scientific">Tritrichomonas foetus</name>
    <dbReference type="NCBI Taxonomy" id="1144522"/>
    <lineage>
        <taxon>Eukaryota</taxon>
        <taxon>Metamonada</taxon>
        <taxon>Parabasalia</taxon>
        <taxon>Tritrichomonadida</taxon>
        <taxon>Tritrichomonadidae</taxon>
        <taxon>Tritrichomonas</taxon>
    </lineage>
</organism>
<dbReference type="Pfam" id="PF17244">
    <property type="entry name" value="CDC24_OB3"/>
    <property type="match status" value="1"/>
</dbReference>
<dbReference type="InterPro" id="IPR035203">
    <property type="entry name" value="Cdc24_OB3"/>
</dbReference>
<evidence type="ECO:0000313" key="3">
    <source>
        <dbReference type="Proteomes" id="UP000179807"/>
    </source>
</evidence>
<dbReference type="GeneID" id="94839270"/>
<comment type="caution">
    <text evidence="2">The sequence shown here is derived from an EMBL/GenBank/DDBJ whole genome shotgun (WGS) entry which is preliminary data.</text>
</comment>
<dbReference type="VEuPathDB" id="TrichDB:TRFO_25781"/>
<dbReference type="PANTHER" id="PTHR36033">
    <property type="entry name" value="NUCLEIC ACID-BINDING PROTEINS SUPERFAMILY"/>
    <property type="match status" value="1"/>
</dbReference>
<reference evidence="2" key="1">
    <citation type="submission" date="2016-10" db="EMBL/GenBank/DDBJ databases">
        <authorList>
            <person name="Benchimol M."/>
            <person name="Almeida L.G."/>
            <person name="Vasconcelos A.T."/>
            <person name="Perreira-Neves A."/>
            <person name="Rosa I.A."/>
            <person name="Tasca T."/>
            <person name="Bogo M.R."/>
            <person name="de Souza W."/>
        </authorList>
    </citation>
    <scope>NUCLEOTIDE SEQUENCE [LARGE SCALE GENOMIC DNA]</scope>
    <source>
        <strain evidence="2">K</strain>
    </source>
</reference>
<dbReference type="OrthoDB" id="10265890at2759"/>
<dbReference type="EMBL" id="MLAK01000732">
    <property type="protein sequence ID" value="OHT06228.1"/>
    <property type="molecule type" value="Genomic_DNA"/>
</dbReference>
<evidence type="ECO:0000259" key="1">
    <source>
        <dbReference type="Pfam" id="PF17244"/>
    </source>
</evidence>
<dbReference type="Proteomes" id="UP000179807">
    <property type="component" value="Unassembled WGS sequence"/>
</dbReference>
<dbReference type="PANTHER" id="PTHR36033:SF1">
    <property type="entry name" value="NUCLEIC ACID-BINDING PROTEINS SUPERFAMILY"/>
    <property type="match status" value="1"/>
</dbReference>
<dbReference type="AlphaFoldDB" id="A0A1J4K939"/>